<dbReference type="Pfam" id="PF08666">
    <property type="entry name" value="SAF"/>
    <property type="match status" value="1"/>
</dbReference>
<evidence type="ECO:0000313" key="2">
    <source>
        <dbReference type="EMBL" id="KGN30224.1"/>
    </source>
</evidence>
<dbReference type="eggNOG" id="COG3745">
    <property type="taxonomic scope" value="Bacteria"/>
</dbReference>
<reference evidence="2 3" key="1">
    <citation type="submission" date="2013-08" db="EMBL/GenBank/DDBJ databases">
        <title>The genome sequence of Knoellia sinensis.</title>
        <authorList>
            <person name="Zhu W."/>
            <person name="Wang G."/>
        </authorList>
    </citation>
    <scope>NUCLEOTIDE SEQUENCE [LARGE SCALE GENOMIC DNA]</scope>
    <source>
        <strain evidence="2 3">KCTC 19936</strain>
    </source>
</reference>
<evidence type="ECO:0000259" key="1">
    <source>
        <dbReference type="SMART" id="SM00858"/>
    </source>
</evidence>
<gene>
    <name evidence="2" type="ORF">N802_09650</name>
</gene>
<dbReference type="Proteomes" id="UP000030002">
    <property type="component" value="Unassembled WGS sequence"/>
</dbReference>
<organism evidence="2 3">
    <name type="scientific">Knoellia sinensis KCTC 19936</name>
    <dbReference type="NCBI Taxonomy" id="1385520"/>
    <lineage>
        <taxon>Bacteria</taxon>
        <taxon>Bacillati</taxon>
        <taxon>Actinomycetota</taxon>
        <taxon>Actinomycetes</taxon>
        <taxon>Micrococcales</taxon>
        <taxon>Intrasporangiaceae</taxon>
        <taxon>Knoellia</taxon>
    </lineage>
</organism>
<feature type="domain" description="SAF" evidence="1">
    <location>
        <begin position="23"/>
        <end position="85"/>
    </location>
</feature>
<accession>A0A0A0J0F9</accession>
<name>A0A0A0J0F9_9MICO</name>
<sequence>MACAAAAIVLLVALVRPPEAPTTPVVVAARALPAGVDLAAADLHVVRVAAHPAPAGAVASPGTLLGRRLATRVEPGEPITLTRLMPRSPADGLAPGTVAAHLTVGDVGALDLVEPGSRVDLFADVGGPALAQDVLVLAVDTPGSASLTGSLPGAETVPPGLFVALDRAGVTRIFAGQRPDGAAPRVLPVVSG</sequence>
<keyword evidence="2" id="KW-0969">Cilium</keyword>
<dbReference type="CDD" id="cd11614">
    <property type="entry name" value="SAF_CpaB_FlgA_like"/>
    <property type="match status" value="1"/>
</dbReference>
<dbReference type="SMART" id="SM00858">
    <property type="entry name" value="SAF"/>
    <property type="match status" value="1"/>
</dbReference>
<dbReference type="STRING" id="1385520.N802_09650"/>
<dbReference type="EMBL" id="AVPJ01000021">
    <property type="protein sequence ID" value="KGN30224.1"/>
    <property type="molecule type" value="Genomic_DNA"/>
</dbReference>
<dbReference type="InterPro" id="IPR013974">
    <property type="entry name" value="SAF"/>
</dbReference>
<evidence type="ECO:0000313" key="3">
    <source>
        <dbReference type="Proteomes" id="UP000030002"/>
    </source>
</evidence>
<protein>
    <submittedName>
        <fullName evidence="2">Flagellar protein FlgA</fullName>
    </submittedName>
</protein>
<proteinExistence type="predicted"/>
<keyword evidence="2" id="KW-0966">Cell projection</keyword>
<keyword evidence="2" id="KW-0282">Flagellum</keyword>
<keyword evidence="3" id="KW-1185">Reference proteome</keyword>
<comment type="caution">
    <text evidence="2">The sequence shown here is derived from an EMBL/GenBank/DDBJ whole genome shotgun (WGS) entry which is preliminary data.</text>
</comment>
<dbReference type="AlphaFoldDB" id="A0A0A0J0F9"/>
<dbReference type="Gene3D" id="3.90.1210.10">
    <property type="entry name" value="Antifreeze-like/N-acetylneuraminic acid synthase C-terminal domain"/>
    <property type="match status" value="1"/>
</dbReference>